<dbReference type="InterPro" id="IPR017441">
    <property type="entry name" value="Protein_kinase_ATP_BS"/>
</dbReference>
<dbReference type="InterPro" id="IPR015943">
    <property type="entry name" value="WD40/YVTN_repeat-like_dom_sf"/>
</dbReference>
<keyword evidence="6" id="KW-0812">Transmembrane</keyword>
<feature type="repeat" description="WD" evidence="3">
    <location>
        <begin position="1044"/>
        <end position="1084"/>
    </location>
</feature>
<feature type="repeat" description="WD" evidence="3">
    <location>
        <begin position="754"/>
        <end position="795"/>
    </location>
</feature>
<dbReference type="AlphaFoldDB" id="A0A2S9XQP6"/>
<dbReference type="CDD" id="cd14014">
    <property type="entry name" value="STKc_PknB_like"/>
    <property type="match status" value="1"/>
</dbReference>
<feature type="repeat" description="WD" evidence="3">
    <location>
        <begin position="1085"/>
        <end position="1119"/>
    </location>
</feature>
<dbReference type="Gene3D" id="1.10.510.10">
    <property type="entry name" value="Transferase(Phosphotransferase) domain 1"/>
    <property type="match status" value="1"/>
</dbReference>
<dbReference type="Pfam" id="PF00400">
    <property type="entry name" value="WD40"/>
    <property type="match status" value="13"/>
</dbReference>
<evidence type="ECO:0000256" key="3">
    <source>
        <dbReference type="PROSITE-ProRule" id="PRU00221"/>
    </source>
</evidence>
<feature type="repeat" description="WD" evidence="3">
    <location>
        <begin position="502"/>
        <end position="543"/>
    </location>
</feature>
<dbReference type="GO" id="GO:0004674">
    <property type="term" value="F:protein serine/threonine kinase activity"/>
    <property type="evidence" value="ECO:0007669"/>
    <property type="project" value="UniProtKB-EC"/>
</dbReference>
<dbReference type="InterPro" id="IPR020472">
    <property type="entry name" value="WD40_PAC1"/>
</dbReference>
<dbReference type="PROSITE" id="PS50294">
    <property type="entry name" value="WD_REPEATS_REGION"/>
    <property type="match status" value="10"/>
</dbReference>
<feature type="domain" description="Protein kinase" evidence="7">
    <location>
        <begin position="58"/>
        <end position="334"/>
    </location>
</feature>
<dbReference type="Proteomes" id="UP000238823">
    <property type="component" value="Unassembled WGS sequence"/>
</dbReference>
<dbReference type="CDD" id="cd00200">
    <property type="entry name" value="WD40"/>
    <property type="match status" value="2"/>
</dbReference>
<dbReference type="PRINTS" id="PR00320">
    <property type="entry name" value="GPROTEINBRPT"/>
</dbReference>
<evidence type="ECO:0000256" key="5">
    <source>
        <dbReference type="SAM" id="Coils"/>
    </source>
</evidence>
<keyword evidence="8" id="KW-0808">Transferase</keyword>
<accession>A0A2S9XQP6</accession>
<comment type="caution">
    <text evidence="8">The sequence shown here is derived from an EMBL/GenBank/DDBJ whole genome shotgun (WGS) entry which is preliminary data.</text>
</comment>
<dbReference type="PANTHER" id="PTHR19879">
    <property type="entry name" value="TRANSCRIPTION INITIATION FACTOR TFIID"/>
    <property type="match status" value="1"/>
</dbReference>
<evidence type="ECO:0000313" key="8">
    <source>
        <dbReference type="EMBL" id="PRP95188.1"/>
    </source>
</evidence>
<feature type="transmembrane region" description="Helical" evidence="6">
    <location>
        <begin position="340"/>
        <end position="362"/>
    </location>
</feature>
<dbReference type="InterPro" id="IPR000719">
    <property type="entry name" value="Prot_kinase_dom"/>
</dbReference>
<proteinExistence type="predicted"/>
<feature type="repeat" description="WD" evidence="3">
    <location>
        <begin position="584"/>
        <end position="625"/>
    </location>
</feature>
<keyword evidence="4" id="KW-0547">Nucleotide-binding</keyword>
<evidence type="ECO:0000256" key="4">
    <source>
        <dbReference type="PROSITE-ProRule" id="PRU10141"/>
    </source>
</evidence>
<keyword evidence="2" id="KW-0677">Repeat</keyword>
<feature type="repeat" description="WD" evidence="3">
    <location>
        <begin position="630"/>
        <end position="660"/>
    </location>
</feature>
<feature type="repeat" description="WD" evidence="3">
    <location>
        <begin position="796"/>
        <end position="837"/>
    </location>
</feature>
<dbReference type="SMART" id="SM00320">
    <property type="entry name" value="WD40"/>
    <property type="match status" value="15"/>
</dbReference>
<organism evidence="8 9">
    <name type="scientific">Enhygromyxa salina</name>
    <dbReference type="NCBI Taxonomy" id="215803"/>
    <lineage>
        <taxon>Bacteria</taxon>
        <taxon>Pseudomonadati</taxon>
        <taxon>Myxococcota</taxon>
        <taxon>Polyangia</taxon>
        <taxon>Nannocystales</taxon>
        <taxon>Nannocystaceae</taxon>
        <taxon>Enhygromyxa</taxon>
    </lineage>
</organism>
<evidence type="ECO:0000256" key="2">
    <source>
        <dbReference type="ARBA" id="ARBA00022737"/>
    </source>
</evidence>
<feature type="repeat" description="WD" evidence="3">
    <location>
        <begin position="876"/>
        <end position="917"/>
    </location>
</feature>
<feature type="repeat" description="WD" evidence="3">
    <location>
        <begin position="712"/>
        <end position="742"/>
    </location>
</feature>
<dbReference type="InterPro" id="IPR011009">
    <property type="entry name" value="Kinase-like_dom_sf"/>
</dbReference>
<evidence type="ECO:0000259" key="7">
    <source>
        <dbReference type="PROSITE" id="PS50011"/>
    </source>
</evidence>
<feature type="binding site" evidence="4">
    <location>
        <position position="87"/>
    </location>
    <ligand>
        <name>ATP</name>
        <dbReference type="ChEBI" id="CHEBI:30616"/>
    </ligand>
</feature>
<dbReference type="PROSITE" id="PS00107">
    <property type="entry name" value="PROTEIN_KINASE_ATP"/>
    <property type="match status" value="1"/>
</dbReference>
<dbReference type="EMBL" id="PVNL01000138">
    <property type="protein sequence ID" value="PRP95188.1"/>
    <property type="molecule type" value="Genomic_DNA"/>
</dbReference>
<evidence type="ECO:0000256" key="1">
    <source>
        <dbReference type="ARBA" id="ARBA00022574"/>
    </source>
</evidence>
<name>A0A2S9XQP6_9BACT</name>
<evidence type="ECO:0000313" key="9">
    <source>
        <dbReference type="Proteomes" id="UP000238823"/>
    </source>
</evidence>
<dbReference type="EC" id="2.7.11.1" evidence="8"/>
<dbReference type="InterPro" id="IPR019775">
    <property type="entry name" value="WD40_repeat_CS"/>
</dbReference>
<protein>
    <submittedName>
        <fullName evidence="8">Serine/threonine-protein kinase StkP</fullName>
        <ecNumber evidence="8">2.7.11.1</ecNumber>
    </submittedName>
</protein>
<dbReference type="Gene3D" id="2.130.10.10">
    <property type="entry name" value="YVTN repeat-like/Quinoprotein amine dehydrogenase"/>
    <property type="match status" value="5"/>
</dbReference>
<dbReference type="SUPFAM" id="SSF50998">
    <property type="entry name" value="Quinoprotein alcohol dehydrogenase-like"/>
    <property type="match status" value="2"/>
</dbReference>
<feature type="repeat" description="WD" evidence="3">
    <location>
        <begin position="461"/>
        <end position="495"/>
    </location>
</feature>
<sequence>MEFDDTQGETVGEEHGLLAKLVALGEAHDQQFELDHRMAIVAAGLFDEPLNPVKIGRFTIVRKLGSGGMGVVYVAYDETLDRKVAVKLLRSASPTPEARARLEREAQAMARLTHPNVVAVHEVGSHVEQVFVAMEFVEGSDLRGWLAAEPRDWRAIAAVYCQAGEGLSAAHEAGIVHRDFKPDNALVGKDGRVRVADFGLAHGFEGPSAKLPVGGLEDSQGRLSLSLTRTGALMGTPAYMAPEQYAGKRTDARGDQFSFCVALWEALYRQRPFSGESLVALSTAVCDGEIDEPPVDSEVPPWLQTILRRGLASDPDARWPSMRELLDALGHDPVAARRRALLGFGLGGATLALLASLTWLAVTELRANARQRELTEQTEALLELERERGLQQARNDALRARDATRMSVARDFKPKVNVAEREDPTIAAVVLREVEGELRRSGEWMSMANELLGQPLCHEVLSGHRDVVGPLSFSPDGAWLYTGSDDGVVRRWKLDVGVGEPIITHDKPIRDVVLSPDGRLLASSSSDGTVRSWSVASGQSELVSRHERPIKSLAFDDQGQLLASGTSDGDVEVVTLDTGDVTRLRGDGGEVFVLQFDHSCQRLLSGSADAKVRVYRLRERQAELEAEMILEGHRKPIYHARFIDERRAVTASDDGTARLWWLDDESRPSVVVAHHAKAITSIDVFESQLATVAVDGSIRVSSLAPPYASLELPSHADAVWSVSFTPDGQFVATTSFDKTARLTRADGRGVPQVFLGHQQALCRGAIDPTGRWLATGSYDADVRLWDLQRPRLATPLVGHVGSVSSLALDRDGARVITASHDGSARIWSTHDGSSLALLDGAGAINHAEFSPDGRLVAFSRVNGHIDLWEGSERRSLSGHERSVWRIRFDASGRRLVSASYDGTAKIWDVESGSQLQILRGHEAEVSDAAFTLDGARVVTAAGDGTLRVWDANTGVELDTLRGHQGDVSTLVPGPDGEVWATGSSDGTARLWTGDLGGDSILLAGHTQEIWSVAFDAEGSRVVTASNDGDARVWDTSDGSLLEVLDGHANVVWDAAFISADRVVTASGDGSLRVWSLGSSSPPLVLSGHGSMVLRVVASRDGAQLVSGGDDGSVIRWSLDGVSADPEVLLARLRGATRVCLSAEQRSRELGEDRLAASVAAAACERDRKQSAQK</sequence>
<feature type="repeat" description="WD" evidence="3">
    <location>
        <begin position="960"/>
        <end position="991"/>
    </location>
</feature>
<feature type="repeat" description="WD" evidence="3">
    <location>
        <begin position="1002"/>
        <end position="1043"/>
    </location>
</feature>
<dbReference type="RefSeq" id="WP_106094269.1">
    <property type="nucleotide sequence ID" value="NZ_PVNL01000138.1"/>
</dbReference>
<dbReference type="InterPro" id="IPR001680">
    <property type="entry name" value="WD40_rpt"/>
</dbReference>
<keyword evidence="1 3" id="KW-0853">WD repeat</keyword>
<dbReference type="PROSITE" id="PS50082">
    <property type="entry name" value="WD_REPEATS_2"/>
    <property type="match status" value="14"/>
</dbReference>
<gene>
    <name evidence="8" type="primary">stkP_12</name>
    <name evidence="8" type="ORF">ENSA7_75020</name>
</gene>
<dbReference type="InterPro" id="IPR011047">
    <property type="entry name" value="Quinoprotein_ADH-like_sf"/>
</dbReference>
<keyword evidence="8" id="KW-0418">Kinase</keyword>
<feature type="repeat" description="WD" evidence="3">
    <location>
        <begin position="918"/>
        <end position="959"/>
    </location>
</feature>
<dbReference type="Pfam" id="PF00069">
    <property type="entry name" value="Pkinase"/>
    <property type="match status" value="1"/>
</dbReference>
<dbReference type="SUPFAM" id="SSF56112">
    <property type="entry name" value="Protein kinase-like (PK-like)"/>
    <property type="match status" value="1"/>
</dbReference>
<dbReference type="OrthoDB" id="9765809at2"/>
<keyword evidence="4" id="KW-0067">ATP-binding</keyword>
<dbReference type="PANTHER" id="PTHR19879:SF9">
    <property type="entry name" value="TRANSCRIPTION INITIATION FACTOR TFIID SUBUNIT 5"/>
    <property type="match status" value="1"/>
</dbReference>
<feature type="repeat" description="WD" evidence="3">
    <location>
        <begin position="543"/>
        <end position="584"/>
    </location>
</feature>
<dbReference type="GO" id="GO:0005524">
    <property type="term" value="F:ATP binding"/>
    <property type="evidence" value="ECO:0007669"/>
    <property type="project" value="UniProtKB-UniRule"/>
</dbReference>
<evidence type="ECO:0000256" key="6">
    <source>
        <dbReference type="SAM" id="Phobius"/>
    </source>
</evidence>
<feature type="coiled-coil region" evidence="5">
    <location>
        <begin position="367"/>
        <end position="401"/>
    </location>
</feature>
<keyword evidence="5" id="KW-0175">Coiled coil</keyword>
<dbReference type="PROSITE" id="PS50011">
    <property type="entry name" value="PROTEIN_KINASE_DOM"/>
    <property type="match status" value="1"/>
</dbReference>
<dbReference type="Gene3D" id="3.30.200.20">
    <property type="entry name" value="Phosphorylase Kinase, domain 1"/>
    <property type="match status" value="1"/>
</dbReference>
<reference evidence="8 9" key="1">
    <citation type="submission" date="2018-03" db="EMBL/GenBank/DDBJ databases">
        <title>Draft Genome Sequences of the Obligatory Marine Myxobacteria Enhygromyxa salina SWB007.</title>
        <authorList>
            <person name="Poehlein A."/>
            <person name="Moghaddam J.A."/>
            <person name="Harms H."/>
            <person name="Alanjari M."/>
            <person name="Koenig G.M."/>
            <person name="Daniel R."/>
            <person name="Schaeberle T.F."/>
        </authorList>
    </citation>
    <scope>NUCLEOTIDE SEQUENCE [LARGE SCALE GENOMIC DNA]</scope>
    <source>
        <strain evidence="8 9">SWB007</strain>
    </source>
</reference>
<dbReference type="PROSITE" id="PS00678">
    <property type="entry name" value="WD_REPEATS_1"/>
    <property type="match status" value="4"/>
</dbReference>
<keyword evidence="6" id="KW-1133">Transmembrane helix</keyword>
<keyword evidence="6" id="KW-0472">Membrane</keyword>